<feature type="compositionally biased region" description="Low complexity" evidence="9">
    <location>
        <begin position="126"/>
        <end position="140"/>
    </location>
</feature>
<dbReference type="SUPFAM" id="SSF50447">
    <property type="entry name" value="Translation proteins"/>
    <property type="match status" value="2"/>
</dbReference>
<evidence type="ECO:0000256" key="9">
    <source>
        <dbReference type="SAM" id="MobiDB-lite"/>
    </source>
</evidence>
<dbReference type="PANTHER" id="PTHR43381:SF5">
    <property type="entry name" value="TR-TYPE G DOMAIN-CONTAINING PROTEIN"/>
    <property type="match status" value="1"/>
</dbReference>
<dbReference type="PANTHER" id="PTHR43381">
    <property type="entry name" value="TRANSLATION INITIATION FACTOR IF-2-RELATED"/>
    <property type="match status" value="1"/>
</dbReference>
<dbReference type="PRINTS" id="PR00449">
    <property type="entry name" value="RASTRNSFRMNG"/>
</dbReference>
<dbReference type="FunFam" id="3.40.50.300:FF:000019">
    <property type="entry name" value="Translation initiation factor IF-2"/>
    <property type="match status" value="1"/>
</dbReference>
<feature type="domain" description="Tr-type G" evidence="10">
    <location>
        <begin position="406"/>
        <end position="575"/>
    </location>
</feature>
<dbReference type="SUPFAM" id="SSF52156">
    <property type="entry name" value="Initiation factor IF2/eIF5b, domain 3"/>
    <property type="match status" value="1"/>
</dbReference>
<keyword evidence="6 7" id="KW-0342">GTP-binding</keyword>
<dbReference type="HAMAP" id="MF_00100_B">
    <property type="entry name" value="IF_2_B"/>
    <property type="match status" value="1"/>
</dbReference>
<dbReference type="InterPro" id="IPR006847">
    <property type="entry name" value="IF2_N"/>
</dbReference>
<name>A0A5A9XLF7_9BACT</name>
<protein>
    <recommendedName>
        <fullName evidence="2 7">Translation initiation factor IF-2</fullName>
    </recommendedName>
</protein>
<dbReference type="Gene3D" id="3.40.50.10050">
    <property type="entry name" value="Translation initiation factor IF- 2, domain 3"/>
    <property type="match status" value="1"/>
</dbReference>
<comment type="caution">
    <text evidence="11">The sequence shown here is derived from an EMBL/GenBank/DDBJ whole genome shotgun (WGS) entry which is preliminary data.</text>
</comment>
<feature type="region of interest" description="Disordered" evidence="9">
    <location>
        <begin position="105"/>
        <end position="291"/>
    </location>
</feature>
<dbReference type="Gene3D" id="1.10.10.2480">
    <property type="match status" value="1"/>
</dbReference>
<dbReference type="AlphaFoldDB" id="A0A5A9XLF7"/>
<evidence type="ECO:0000256" key="7">
    <source>
        <dbReference type="HAMAP-Rule" id="MF_00100"/>
    </source>
</evidence>
<dbReference type="InterPro" id="IPR027417">
    <property type="entry name" value="P-loop_NTPase"/>
</dbReference>
<keyword evidence="3 7" id="KW-0396">Initiation factor</keyword>
<dbReference type="InterPro" id="IPR036925">
    <property type="entry name" value="TIF_IF2_dom3_sf"/>
</dbReference>
<feature type="region of interest" description="G-domain" evidence="7">
    <location>
        <begin position="409"/>
        <end position="557"/>
    </location>
</feature>
<evidence type="ECO:0000256" key="6">
    <source>
        <dbReference type="ARBA" id="ARBA00023134"/>
    </source>
</evidence>
<dbReference type="NCBIfam" id="TIGR00487">
    <property type="entry name" value="IF-2"/>
    <property type="match status" value="1"/>
</dbReference>
<dbReference type="Proteomes" id="UP000324298">
    <property type="component" value="Unassembled WGS sequence"/>
</dbReference>
<feature type="compositionally biased region" description="Pro residues" evidence="9">
    <location>
        <begin position="141"/>
        <end position="151"/>
    </location>
</feature>
<dbReference type="FunFam" id="3.40.50.10050:FF:000001">
    <property type="entry name" value="Translation initiation factor IF-2"/>
    <property type="match status" value="1"/>
</dbReference>
<dbReference type="PROSITE" id="PS01176">
    <property type="entry name" value="IF2"/>
    <property type="match status" value="1"/>
</dbReference>
<feature type="compositionally biased region" description="Gly residues" evidence="9">
    <location>
        <begin position="257"/>
        <end position="273"/>
    </location>
</feature>
<comment type="subcellular location">
    <subcellularLocation>
        <location evidence="7">Cytoplasm</location>
    </subcellularLocation>
</comment>
<feature type="binding site" evidence="7">
    <location>
        <begin position="515"/>
        <end position="518"/>
    </location>
    <ligand>
        <name>GTP</name>
        <dbReference type="ChEBI" id="CHEBI:37565"/>
    </ligand>
</feature>
<accession>A0A5A9XLF7</accession>
<dbReference type="FunFam" id="2.40.30.10:FF:000008">
    <property type="entry name" value="Translation initiation factor IF-2"/>
    <property type="match status" value="1"/>
</dbReference>
<dbReference type="SUPFAM" id="SSF52540">
    <property type="entry name" value="P-loop containing nucleoside triphosphate hydrolases"/>
    <property type="match status" value="1"/>
</dbReference>
<dbReference type="InterPro" id="IPR023115">
    <property type="entry name" value="TIF_IF2_dom3"/>
</dbReference>
<dbReference type="Gene3D" id="2.40.30.10">
    <property type="entry name" value="Translation factors"/>
    <property type="match status" value="2"/>
</dbReference>
<dbReference type="Pfam" id="PF04760">
    <property type="entry name" value="IF2_N"/>
    <property type="match status" value="2"/>
</dbReference>
<dbReference type="FunFam" id="2.40.30.10:FF:000007">
    <property type="entry name" value="Translation initiation factor IF-2"/>
    <property type="match status" value="1"/>
</dbReference>
<evidence type="ECO:0000313" key="12">
    <source>
        <dbReference type="Proteomes" id="UP000324298"/>
    </source>
</evidence>
<dbReference type="Pfam" id="PF22042">
    <property type="entry name" value="EF-G_D2"/>
    <property type="match status" value="1"/>
</dbReference>
<reference evidence="11 12" key="1">
    <citation type="submission" date="2019-04" db="EMBL/GenBank/DDBJ databases">
        <title>Geobacter ruber sp. nov., ferric-reducing bacteria isolated from paddy soil.</title>
        <authorList>
            <person name="Xu Z."/>
            <person name="Masuda Y."/>
            <person name="Itoh H."/>
            <person name="Senoo K."/>
        </authorList>
    </citation>
    <scope>NUCLEOTIDE SEQUENCE [LARGE SCALE GENOMIC DNA]</scope>
    <source>
        <strain evidence="11 12">Red88</strain>
    </source>
</reference>
<evidence type="ECO:0000256" key="8">
    <source>
        <dbReference type="RuleBase" id="RU000644"/>
    </source>
</evidence>
<feature type="binding site" evidence="7">
    <location>
        <begin position="461"/>
        <end position="465"/>
    </location>
    <ligand>
        <name>GTP</name>
        <dbReference type="ChEBI" id="CHEBI:37565"/>
    </ligand>
</feature>
<dbReference type="InterPro" id="IPR053905">
    <property type="entry name" value="EF-G-like_DII"/>
</dbReference>
<feature type="binding site" evidence="7">
    <location>
        <begin position="415"/>
        <end position="422"/>
    </location>
    <ligand>
        <name>GTP</name>
        <dbReference type="ChEBI" id="CHEBI:37565"/>
    </ligand>
</feature>
<dbReference type="PROSITE" id="PS51722">
    <property type="entry name" value="G_TR_2"/>
    <property type="match status" value="1"/>
</dbReference>
<evidence type="ECO:0000256" key="1">
    <source>
        <dbReference type="ARBA" id="ARBA00007733"/>
    </source>
</evidence>
<dbReference type="InterPro" id="IPR000178">
    <property type="entry name" value="TF_IF2_bacterial-like"/>
</dbReference>
<evidence type="ECO:0000256" key="2">
    <source>
        <dbReference type="ARBA" id="ARBA00020675"/>
    </source>
</evidence>
<dbReference type="GO" id="GO:0005525">
    <property type="term" value="F:GTP binding"/>
    <property type="evidence" value="ECO:0007669"/>
    <property type="project" value="UniProtKB-KW"/>
</dbReference>
<keyword evidence="12" id="KW-1185">Reference proteome</keyword>
<dbReference type="InterPro" id="IPR005225">
    <property type="entry name" value="Small_GTP-bd"/>
</dbReference>
<dbReference type="RefSeq" id="WP_149306135.1">
    <property type="nucleotide sequence ID" value="NZ_SRSD01000002.1"/>
</dbReference>
<dbReference type="InterPro" id="IPR009000">
    <property type="entry name" value="Transl_B-barrel_sf"/>
</dbReference>
<dbReference type="InterPro" id="IPR044145">
    <property type="entry name" value="IF2_II"/>
</dbReference>
<feature type="compositionally biased region" description="Basic and acidic residues" evidence="9">
    <location>
        <begin position="276"/>
        <end position="291"/>
    </location>
</feature>
<evidence type="ECO:0000256" key="5">
    <source>
        <dbReference type="ARBA" id="ARBA00022917"/>
    </source>
</evidence>
<keyword evidence="4 7" id="KW-0547">Nucleotide-binding</keyword>
<keyword evidence="5 7" id="KW-0648">Protein biosynthesis</keyword>
<sequence length="906" mass="96893">MSKIRVSNLAEKLGVDARETLARLKEIGVEAKSAASLVEEDAVKKLLTPQPKESSASTEEVRVTTNIIRRRAKAVPAAPAEEEAPAPVAAAPAAPVAAATVVAPAPAAAAVVEPEKKAEPAPAPKAPVVKPAEPEAVVPREVPPTAAPAPTPAAVVEPVVPEKPKAQPEVLRAGPNQARILGRMEIPGVTSRPTRVVTKDAPPTPRNAPPRHDAAAPRSAAPAGEQDRSRMKQVQLAPAAPSAGDSRRPGGKKDGPGHGGADAGKGKKGGAAAGKGKKEQPKKHEILEKRERTFDPVYRGGKKKGGRERSVETRKTEITVPKAIKRIIRISESISVGELAKRMGIKANDLIKSLMKMGMMVTINHPLDYDTAVILASEYGYEVENVAVDLDEILESTPDAPETLVKRPPVVTIMGHVDHGKTSLLDAIRKANVIAGEAGGITQHIGAYAVELKGRKITFLDTPGHEAFTAMRARGAKVTDIVILVVAADDGVMPQTREAINHSKAAGVPIIVAINKIDKPDAKPERVKQELMEFGLVASEWGGDATMVEVSAKKRLNLEELLEMVLLQADVMELKANPDKLAKGTIVEAKLDKGRGPVATVLVQEGTLKAGDYCVVGVHSGRVRAMQDDRGEKVLVAGPSRPVEVVGLSGVPDAGDVFVAMKDEKQAKEIATLRQIKLREMELAKHTKLTLEDLYRKIQSGEVKDLNVIVKGDVQGSVEAVGESLRKLSTDAVRLNVLHSAVGAITETDVNLAAASNAIIIGFNVRPEVKAQGLAEKEGVDIRLYNIIYDAVEDVKKAMEGLLEPTFKEKYLGRAEVRELFSVPKIGIVTGCHVQDGKMLRNAQVRLLRDNVVIYEGKMSSLRRFKDDVKEVASGYECGIGLENYHDIKVGDLIEAFEMEKIAAKL</sequence>
<evidence type="ECO:0000259" key="10">
    <source>
        <dbReference type="PROSITE" id="PS51722"/>
    </source>
</evidence>
<evidence type="ECO:0000256" key="3">
    <source>
        <dbReference type="ARBA" id="ARBA00022540"/>
    </source>
</evidence>
<dbReference type="GO" id="GO:0003924">
    <property type="term" value="F:GTPase activity"/>
    <property type="evidence" value="ECO:0007669"/>
    <property type="project" value="UniProtKB-UniRule"/>
</dbReference>
<dbReference type="GO" id="GO:0005829">
    <property type="term" value="C:cytosol"/>
    <property type="evidence" value="ECO:0007669"/>
    <property type="project" value="TreeGrafter"/>
</dbReference>
<comment type="function">
    <text evidence="7 8">One of the essential components for the initiation of protein synthesis. Protects formylmethionyl-tRNA from spontaneous hydrolysis and promotes its binding to the 30S ribosomal subunits. Also involved in the hydrolysis of GTP during the formation of the 70S ribosomal complex.</text>
</comment>
<evidence type="ECO:0000313" key="11">
    <source>
        <dbReference type="EMBL" id="KAA0893977.1"/>
    </source>
</evidence>
<dbReference type="NCBIfam" id="TIGR00231">
    <property type="entry name" value="small_GTP"/>
    <property type="match status" value="1"/>
</dbReference>
<dbReference type="CDD" id="cd03692">
    <property type="entry name" value="mtIF2_IVc"/>
    <property type="match status" value="1"/>
</dbReference>
<proteinExistence type="inferred from homology"/>
<dbReference type="Pfam" id="PF11987">
    <property type="entry name" value="IF-2"/>
    <property type="match status" value="1"/>
</dbReference>
<feature type="compositionally biased region" description="Basic and acidic residues" evidence="9">
    <location>
        <begin position="245"/>
        <end position="256"/>
    </location>
</feature>
<dbReference type="InterPro" id="IPR015760">
    <property type="entry name" value="TIF_IF2"/>
</dbReference>
<dbReference type="OrthoDB" id="9811804at2"/>
<dbReference type="GO" id="GO:0003743">
    <property type="term" value="F:translation initiation factor activity"/>
    <property type="evidence" value="ECO:0007669"/>
    <property type="project" value="UniProtKB-UniRule"/>
</dbReference>
<dbReference type="InterPro" id="IPR000795">
    <property type="entry name" value="T_Tr_GTP-bd_dom"/>
</dbReference>
<organism evidence="11 12">
    <name type="scientific">Oryzomonas rubra</name>
    <dbReference type="NCBI Taxonomy" id="2509454"/>
    <lineage>
        <taxon>Bacteria</taxon>
        <taxon>Pseudomonadati</taxon>
        <taxon>Thermodesulfobacteriota</taxon>
        <taxon>Desulfuromonadia</taxon>
        <taxon>Geobacterales</taxon>
        <taxon>Geobacteraceae</taxon>
        <taxon>Oryzomonas</taxon>
    </lineage>
</organism>
<dbReference type="EMBL" id="SRSD01000002">
    <property type="protein sequence ID" value="KAA0893977.1"/>
    <property type="molecule type" value="Genomic_DNA"/>
</dbReference>
<dbReference type="CDD" id="cd01887">
    <property type="entry name" value="IF2_eIF5B"/>
    <property type="match status" value="1"/>
</dbReference>
<evidence type="ECO:0000256" key="4">
    <source>
        <dbReference type="ARBA" id="ARBA00022741"/>
    </source>
</evidence>
<gene>
    <name evidence="7 11" type="primary">infB</name>
    <name evidence="11" type="ORF">ET418_03135</name>
</gene>
<comment type="similarity">
    <text evidence="1 7 8">Belongs to the TRAFAC class translation factor GTPase superfamily. Classic translation factor GTPase family. IF-2 subfamily.</text>
</comment>
<dbReference type="Pfam" id="PF00009">
    <property type="entry name" value="GTP_EFTU"/>
    <property type="match status" value="1"/>
</dbReference>
<keyword evidence="7" id="KW-0963">Cytoplasm</keyword>
<dbReference type="Gene3D" id="3.40.50.300">
    <property type="entry name" value="P-loop containing nucleotide triphosphate hydrolases"/>
    <property type="match status" value="1"/>
</dbReference>
<dbReference type="CDD" id="cd03702">
    <property type="entry name" value="IF2_mtIF2_II"/>
    <property type="match status" value="1"/>
</dbReference>